<gene>
    <name evidence="2" type="ORF">RJJ65_32825</name>
</gene>
<dbReference type="AlphaFoldDB" id="A0AAJ2H437"/>
<dbReference type="InterPro" id="IPR018060">
    <property type="entry name" value="HTH_AraC"/>
</dbReference>
<name>A0AAJ2H437_9HYPH</name>
<dbReference type="Proteomes" id="UP001268610">
    <property type="component" value="Unassembled WGS sequence"/>
</dbReference>
<organism evidence="2 3">
    <name type="scientific">Rhizobium hidalgonense</name>
    <dbReference type="NCBI Taxonomy" id="1538159"/>
    <lineage>
        <taxon>Bacteria</taxon>
        <taxon>Pseudomonadati</taxon>
        <taxon>Pseudomonadota</taxon>
        <taxon>Alphaproteobacteria</taxon>
        <taxon>Hyphomicrobiales</taxon>
        <taxon>Rhizobiaceae</taxon>
        <taxon>Rhizobium/Agrobacterium group</taxon>
        <taxon>Rhizobium</taxon>
    </lineage>
</organism>
<dbReference type="GO" id="GO:0003700">
    <property type="term" value="F:DNA-binding transcription factor activity"/>
    <property type="evidence" value="ECO:0007669"/>
    <property type="project" value="InterPro"/>
</dbReference>
<evidence type="ECO:0000313" key="2">
    <source>
        <dbReference type="EMBL" id="MDR9777341.1"/>
    </source>
</evidence>
<evidence type="ECO:0000313" key="3">
    <source>
        <dbReference type="Proteomes" id="UP001268610"/>
    </source>
</evidence>
<dbReference type="Pfam" id="PF12833">
    <property type="entry name" value="HTH_18"/>
    <property type="match status" value="1"/>
</dbReference>
<accession>A0AAJ2H437</accession>
<reference evidence="2" key="1">
    <citation type="submission" date="2023-04" db="EMBL/GenBank/DDBJ databases">
        <title>Genomic characterization of faba bean (Vicia faba) microsymbionts in Mexican soils.</title>
        <authorList>
            <person name="Rivera Orduna F.N."/>
            <person name="Guevara-Luna J."/>
            <person name="Yan J."/>
            <person name="Arroyo-Herrera I."/>
            <person name="Li Y."/>
            <person name="Vasquez-Murrieta M.S."/>
            <person name="Wang E.T."/>
        </authorList>
    </citation>
    <scope>NUCLEOTIDE SEQUENCE</scope>
    <source>
        <strain evidence="2">CH26</strain>
    </source>
</reference>
<sequence length="72" mass="8152">MSPSSFHQHFKALTSMTPLQFQKQLRLLEARRLIVTKAANVAEAAYKLDTRAGRSSAESIREPLALRPNRML</sequence>
<dbReference type="GO" id="GO:0043565">
    <property type="term" value="F:sequence-specific DNA binding"/>
    <property type="evidence" value="ECO:0007669"/>
    <property type="project" value="InterPro"/>
</dbReference>
<dbReference type="EMBL" id="JAVLSF010000038">
    <property type="protein sequence ID" value="MDR9777341.1"/>
    <property type="molecule type" value="Genomic_DNA"/>
</dbReference>
<dbReference type="Gene3D" id="1.10.10.60">
    <property type="entry name" value="Homeodomain-like"/>
    <property type="match status" value="1"/>
</dbReference>
<evidence type="ECO:0000259" key="1">
    <source>
        <dbReference type="PROSITE" id="PS01124"/>
    </source>
</evidence>
<dbReference type="PROSITE" id="PS01124">
    <property type="entry name" value="HTH_ARAC_FAMILY_2"/>
    <property type="match status" value="1"/>
</dbReference>
<comment type="caution">
    <text evidence="2">The sequence shown here is derived from an EMBL/GenBank/DDBJ whole genome shotgun (WGS) entry which is preliminary data.</text>
</comment>
<proteinExistence type="predicted"/>
<dbReference type="PANTHER" id="PTHR43436">
    <property type="entry name" value="ARAC-FAMILY TRANSCRIPTIONAL REGULATOR"/>
    <property type="match status" value="1"/>
</dbReference>
<dbReference type="PANTHER" id="PTHR43436:SF1">
    <property type="entry name" value="TRANSCRIPTIONAL REGULATORY PROTEIN"/>
    <property type="match status" value="1"/>
</dbReference>
<feature type="domain" description="HTH araC/xylS-type" evidence="1">
    <location>
        <begin position="1"/>
        <end position="72"/>
    </location>
</feature>
<protein>
    <submittedName>
        <fullName evidence="2">Helix-turn-helix domain-containing protein</fullName>
    </submittedName>
</protein>